<proteinExistence type="predicted"/>
<organism evidence="1 2">
    <name type="scientific">Pedobacter caeni</name>
    <dbReference type="NCBI Taxonomy" id="288992"/>
    <lineage>
        <taxon>Bacteria</taxon>
        <taxon>Pseudomonadati</taxon>
        <taxon>Bacteroidota</taxon>
        <taxon>Sphingobacteriia</taxon>
        <taxon>Sphingobacteriales</taxon>
        <taxon>Sphingobacteriaceae</taxon>
        <taxon>Pedobacter</taxon>
    </lineage>
</organism>
<dbReference type="AlphaFoldDB" id="A0A1M4UAS3"/>
<keyword evidence="2" id="KW-1185">Reference proteome</keyword>
<gene>
    <name evidence="1" type="ORF">SAMN04488522_101491</name>
</gene>
<dbReference type="Proteomes" id="UP000184287">
    <property type="component" value="Unassembled WGS sequence"/>
</dbReference>
<sequence>MKISDKDTGKIFELLSRIRDEDPDARKEAAAFADQIYYWEEQNSNVLLVFEHCEVDRVQKCFAGYRGGASSFYIPSGFKIRNVTLDNRIYTFVAEDGRSVSAGLEEIGRMWDLIPLGAGRVNESYIDWAFSNCSRKKDTADYTQQGIGEFTFAYGTYTFDEYQSKDHSFSIIVHVDDVKDLHTCLSEIDPVLRRIPELDSTSRKELAAKLSITKEELEMISLDALDYYRYGEFDLTYCLPEDSAVEYVRVCYSKEGLPVEATFGNF</sequence>
<evidence type="ECO:0000313" key="2">
    <source>
        <dbReference type="Proteomes" id="UP000184287"/>
    </source>
</evidence>
<name>A0A1M4UAS3_9SPHI</name>
<reference evidence="2" key="1">
    <citation type="submission" date="2016-11" db="EMBL/GenBank/DDBJ databases">
        <authorList>
            <person name="Varghese N."/>
            <person name="Submissions S."/>
        </authorList>
    </citation>
    <scope>NUCLEOTIDE SEQUENCE [LARGE SCALE GENOMIC DNA]</scope>
    <source>
        <strain evidence="2">DSM 16990</strain>
    </source>
</reference>
<protein>
    <submittedName>
        <fullName evidence="1">Uncharacterized protein</fullName>
    </submittedName>
</protein>
<dbReference type="RefSeq" id="WP_073226932.1">
    <property type="nucleotide sequence ID" value="NZ_FQUQ01000001.1"/>
</dbReference>
<dbReference type="OrthoDB" id="750642at2"/>
<dbReference type="EMBL" id="FQUQ01000001">
    <property type="protein sequence ID" value="SHE53825.1"/>
    <property type="molecule type" value="Genomic_DNA"/>
</dbReference>
<evidence type="ECO:0000313" key="1">
    <source>
        <dbReference type="EMBL" id="SHE53825.1"/>
    </source>
</evidence>
<dbReference type="STRING" id="288992.SAMN04488522_101491"/>
<accession>A0A1M4UAS3</accession>